<dbReference type="EMBL" id="AYKW01000034">
    <property type="protein sequence ID" value="PIL27723.1"/>
    <property type="molecule type" value="Genomic_DNA"/>
</dbReference>
<evidence type="ECO:0000313" key="4">
    <source>
        <dbReference type="Proteomes" id="UP000230002"/>
    </source>
</evidence>
<evidence type="ECO:0000256" key="1">
    <source>
        <dbReference type="SAM" id="Coils"/>
    </source>
</evidence>
<dbReference type="AlphaFoldDB" id="A0A2G8S1S2"/>
<sequence length="790" mass="85751">MSPQDKIARKPFNPDRRCHWFDSNGRPYKRLDGGLGCPRSKVCYFAHPTDGEYWHNARPSGEPPIQHLTDDEYRLIVGRPRSPGRNGPSSHHGYHQQHYIAGAARHRSISPGRRRERSPGPSQSGSAARRRTDSRERAGLAASPPLAQRLRGRRSISREREFAAAAAVRVYGRSSRSRSPVPRGRARTSPSATAPRAMRPYGSIPDGPRNGNHARNPVVPKMETVDVAMKDVGSASAGGMSYGSRREESIASTRVSSRQPTSRVPAPASVSAASTNSAAPPPPQATASAAPNPDAVKSMLESSTREWQQISTAVAAAASAVPKASGQSVALGQLSTEEKHKIWTSRIELLAAATRIHNDCRSMENDIRDYKQLVESFSYQTLPAEDRTVIEGHLHTLQGQLAQKTDEMQKIVNNLSAAKFWPTYTNKHSPPAELDNSANAQEHKQAFATQTGALKGSVSQLQLLFKTVDARWENLSNQLQQHNRGSGGGNGNGETTSSPASTFLAESIVPTELQKIRDTLANFEDRLGALERGVQQDQSLLEQLDAIVAENVQAVVLASTGTVQAKAPEPRTAALTDEQLRTLQTLQQNAAVTGQHVARLSQEVAQLAGYNERLQTENMTLQAENVHLRQQLEEVRRADRVRVPVVLMDGQPPQLQNAQPSSSGDSTQADRMISEMRALNAAVRAYISQSSSSAHQPAEPTGDAVVKQLAPYLVKSIPELIAPQLQGLRDSLRATQTQVIQELSTKMTTTLQTVEAIRDLIVPGDGHPKSPSISSTQSSHHEGMAVNGVS</sequence>
<organism evidence="3 4">
    <name type="scientific">Ganoderma sinense ZZ0214-1</name>
    <dbReference type="NCBI Taxonomy" id="1077348"/>
    <lineage>
        <taxon>Eukaryota</taxon>
        <taxon>Fungi</taxon>
        <taxon>Dikarya</taxon>
        <taxon>Basidiomycota</taxon>
        <taxon>Agaricomycotina</taxon>
        <taxon>Agaricomycetes</taxon>
        <taxon>Polyporales</taxon>
        <taxon>Polyporaceae</taxon>
        <taxon>Ganoderma</taxon>
    </lineage>
</organism>
<accession>A0A2G8S1S2</accession>
<evidence type="ECO:0000313" key="3">
    <source>
        <dbReference type="EMBL" id="PIL27723.1"/>
    </source>
</evidence>
<comment type="caution">
    <text evidence="3">The sequence shown here is derived from an EMBL/GenBank/DDBJ whole genome shotgun (WGS) entry which is preliminary data.</text>
</comment>
<feature type="region of interest" description="Disordered" evidence="2">
    <location>
        <begin position="480"/>
        <end position="499"/>
    </location>
</feature>
<feature type="compositionally biased region" description="Low complexity" evidence="2">
    <location>
        <begin position="260"/>
        <end position="278"/>
    </location>
</feature>
<protein>
    <submittedName>
        <fullName evidence="3">Uncharacterized protein</fullName>
    </submittedName>
</protein>
<dbReference type="STRING" id="1077348.A0A2G8S1S2"/>
<reference evidence="3 4" key="1">
    <citation type="journal article" date="2015" name="Sci. Rep.">
        <title>Chromosome-level genome map provides insights into diverse defense mechanisms in the medicinal fungus Ganoderma sinense.</title>
        <authorList>
            <person name="Zhu Y."/>
            <person name="Xu J."/>
            <person name="Sun C."/>
            <person name="Zhou S."/>
            <person name="Xu H."/>
            <person name="Nelson D.R."/>
            <person name="Qian J."/>
            <person name="Song J."/>
            <person name="Luo H."/>
            <person name="Xiang L."/>
            <person name="Li Y."/>
            <person name="Xu Z."/>
            <person name="Ji A."/>
            <person name="Wang L."/>
            <person name="Lu S."/>
            <person name="Hayward A."/>
            <person name="Sun W."/>
            <person name="Li X."/>
            <person name="Schwartz D.C."/>
            <person name="Wang Y."/>
            <person name="Chen S."/>
        </authorList>
    </citation>
    <scope>NUCLEOTIDE SEQUENCE [LARGE SCALE GENOMIC DNA]</scope>
    <source>
        <strain evidence="3 4">ZZ0214-1</strain>
    </source>
</reference>
<keyword evidence="1" id="KW-0175">Coiled coil</keyword>
<feature type="compositionally biased region" description="Low complexity" evidence="2">
    <location>
        <begin position="163"/>
        <end position="183"/>
    </location>
</feature>
<feature type="region of interest" description="Disordered" evidence="2">
    <location>
        <begin position="230"/>
        <end position="303"/>
    </location>
</feature>
<feature type="region of interest" description="Disordered" evidence="2">
    <location>
        <begin position="762"/>
        <end position="790"/>
    </location>
</feature>
<feature type="compositionally biased region" description="Low complexity" evidence="2">
    <location>
        <begin position="233"/>
        <end position="243"/>
    </location>
</feature>
<evidence type="ECO:0000256" key="2">
    <source>
        <dbReference type="SAM" id="MobiDB-lite"/>
    </source>
</evidence>
<feature type="compositionally biased region" description="Polar residues" evidence="2">
    <location>
        <begin position="250"/>
        <end position="259"/>
    </location>
</feature>
<feature type="coiled-coil region" evidence="1">
    <location>
        <begin position="597"/>
        <end position="638"/>
    </location>
</feature>
<feature type="compositionally biased region" description="Polar residues" evidence="2">
    <location>
        <begin position="653"/>
        <end position="669"/>
    </location>
</feature>
<proteinExistence type="predicted"/>
<feature type="region of interest" description="Disordered" evidence="2">
    <location>
        <begin position="650"/>
        <end position="669"/>
    </location>
</feature>
<keyword evidence="4" id="KW-1185">Reference proteome</keyword>
<feature type="region of interest" description="Disordered" evidence="2">
    <location>
        <begin position="103"/>
        <end position="218"/>
    </location>
</feature>
<gene>
    <name evidence="3" type="ORF">GSI_10876</name>
</gene>
<dbReference type="Proteomes" id="UP000230002">
    <property type="component" value="Unassembled WGS sequence"/>
</dbReference>
<feature type="compositionally biased region" description="Basic residues" evidence="2">
    <location>
        <begin position="104"/>
        <end position="116"/>
    </location>
</feature>
<name>A0A2G8S1S2_9APHY</name>
<dbReference type="OrthoDB" id="2749714at2759"/>